<feature type="transmembrane region" description="Helical" evidence="1">
    <location>
        <begin position="46"/>
        <end position="64"/>
    </location>
</feature>
<name>A0A2N0QU50_9GLOM</name>
<keyword evidence="1" id="KW-0812">Transmembrane</keyword>
<keyword evidence="1" id="KW-0472">Membrane</keyword>
<reference evidence="2 3" key="1">
    <citation type="submission" date="2017-10" db="EMBL/GenBank/DDBJ databases">
        <title>Extensive intraspecific genome diversity in a model arbuscular mycorrhizal fungus.</title>
        <authorList>
            <person name="Chen E.C.H."/>
            <person name="Morin E."/>
            <person name="Baudet D."/>
            <person name="Noel J."/>
            <person name="Ndikumana S."/>
            <person name="Charron P."/>
            <person name="St-Onge C."/>
            <person name="Giorgi J."/>
            <person name="Grigoriev I.V."/>
            <person name="Roux C."/>
            <person name="Martin F.M."/>
            <person name="Corradi N."/>
        </authorList>
    </citation>
    <scope>NUCLEOTIDE SEQUENCE [LARGE SCALE GENOMIC DNA]</scope>
    <source>
        <strain evidence="2 3">A1</strain>
    </source>
</reference>
<organism evidence="2 3">
    <name type="scientific">Rhizophagus irregularis</name>
    <dbReference type="NCBI Taxonomy" id="588596"/>
    <lineage>
        <taxon>Eukaryota</taxon>
        <taxon>Fungi</taxon>
        <taxon>Fungi incertae sedis</taxon>
        <taxon>Mucoromycota</taxon>
        <taxon>Glomeromycotina</taxon>
        <taxon>Glomeromycetes</taxon>
        <taxon>Glomerales</taxon>
        <taxon>Glomeraceae</taxon>
        <taxon>Rhizophagus</taxon>
    </lineage>
</organism>
<reference evidence="2 3" key="2">
    <citation type="submission" date="2017-10" db="EMBL/GenBank/DDBJ databases">
        <title>Genome analyses suggest a sexual origin of heterokaryosis in a supposedly ancient asexual fungus.</title>
        <authorList>
            <person name="Corradi N."/>
            <person name="Sedzielewska K."/>
            <person name="Noel J."/>
            <person name="Charron P."/>
            <person name="Farinelli L."/>
            <person name="Marton T."/>
            <person name="Kruger M."/>
            <person name="Pelin A."/>
            <person name="Brachmann A."/>
            <person name="Corradi N."/>
        </authorList>
    </citation>
    <scope>NUCLEOTIDE SEQUENCE [LARGE SCALE GENOMIC DNA]</scope>
    <source>
        <strain evidence="2 3">A1</strain>
    </source>
</reference>
<dbReference type="EMBL" id="LLXH01003133">
    <property type="protein sequence ID" value="PKC54601.1"/>
    <property type="molecule type" value="Genomic_DNA"/>
</dbReference>
<keyword evidence="1" id="KW-1133">Transmembrane helix</keyword>
<evidence type="ECO:0000313" key="3">
    <source>
        <dbReference type="Proteomes" id="UP000232688"/>
    </source>
</evidence>
<evidence type="ECO:0000256" key="1">
    <source>
        <dbReference type="SAM" id="Phobius"/>
    </source>
</evidence>
<accession>A0A2N0QU50</accession>
<gene>
    <name evidence="2" type="ORF">RhiirA1_506151</name>
</gene>
<proteinExistence type="predicted"/>
<dbReference type="AlphaFoldDB" id="A0A2N0QU50"/>
<dbReference type="Proteomes" id="UP000232688">
    <property type="component" value="Unassembled WGS sequence"/>
</dbReference>
<dbReference type="VEuPathDB" id="FungiDB:RhiirA1_506151"/>
<evidence type="ECO:0000313" key="2">
    <source>
        <dbReference type="EMBL" id="PKC54601.1"/>
    </source>
</evidence>
<protein>
    <submittedName>
        <fullName evidence="2">Uncharacterized protein</fullName>
    </submittedName>
</protein>
<comment type="caution">
    <text evidence="2">The sequence shown here is derived from an EMBL/GenBank/DDBJ whole genome shotgun (WGS) entry which is preliminary data.</text>
</comment>
<sequence length="105" mass="12478">MFLVDFGYFIFYYFIENHFETSCTGLTFSLPDASGLRLQLKNFMKGIASFRLLVFLTLLFFFFFKQIFQSTFFKLPEYEFTVCFSDLDALDSSDQIIGCVDFDWY</sequence>